<feature type="coiled-coil region" evidence="1">
    <location>
        <begin position="107"/>
        <end position="226"/>
    </location>
</feature>
<dbReference type="PANTHER" id="PTHR30469">
    <property type="entry name" value="MULTIDRUG RESISTANCE PROTEIN MDTA"/>
    <property type="match status" value="1"/>
</dbReference>
<evidence type="ECO:0000313" key="3">
    <source>
        <dbReference type="EMBL" id="KGG81372.1"/>
    </source>
</evidence>
<organism evidence="3 4">
    <name type="scientific">Caloranaerobacter azorensis H53214</name>
    <dbReference type="NCBI Taxonomy" id="1156417"/>
    <lineage>
        <taxon>Bacteria</taxon>
        <taxon>Bacillati</taxon>
        <taxon>Bacillota</taxon>
        <taxon>Tissierellia</taxon>
        <taxon>Tissierellales</taxon>
        <taxon>Thermohalobacteraceae</taxon>
        <taxon>Caloranaerobacter</taxon>
    </lineage>
</organism>
<accession>A0A096BKJ7</accession>
<dbReference type="STRING" id="1156417.Y919_01065"/>
<keyword evidence="2" id="KW-1133">Transmembrane helix</keyword>
<keyword evidence="2" id="KW-0812">Transmembrane</keyword>
<keyword evidence="2" id="KW-0472">Membrane</keyword>
<dbReference type="EMBL" id="AZTB01000002">
    <property type="protein sequence ID" value="KGG81372.1"/>
    <property type="molecule type" value="Genomic_DNA"/>
</dbReference>
<reference evidence="3 4" key="1">
    <citation type="submission" date="2013-12" db="EMBL/GenBank/DDBJ databases">
        <title>Draft genome sequence of Caloranaerobacter sp. H53214.</title>
        <authorList>
            <person name="Jiang L.J."/>
            <person name="Shao Z.Z."/>
            <person name="Long M.N."/>
        </authorList>
    </citation>
    <scope>NUCLEOTIDE SEQUENCE [LARGE SCALE GENOMIC DNA]</scope>
    <source>
        <strain evidence="3 4">H53214</strain>
    </source>
</reference>
<keyword evidence="1" id="KW-0175">Coiled coil</keyword>
<comment type="caution">
    <text evidence="3">The sequence shown here is derived from an EMBL/GenBank/DDBJ whole genome shotgun (WGS) entry which is preliminary data.</text>
</comment>
<dbReference type="GO" id="GO:1990281">
    <property type="term" value="C:efflux pump complex"/>
    <property type="evidence" value="ECO:0007669"/>
    <property type="project" value="TreeGrafter"/>
</dbReference>
<dbReference type="GO" id="GO:0015562">
    <property type="term" value="F:efflux transmembrane transporter activity"/>
    <property type="evidence" value="ECO:0007669"/>
    <property type="project" value="TreeGrafter"/>
</dbReference>
<evidence type="ECO:0000256" key="1">
    <source>
        <dbReference type="SAM" id="Coils"/>
    </source>
</evidence>
<name>A0A096BKJ7_9FIRM</name>
<evidence type="ECO:0000256" key="2">
    <source>
        <dbReference type="SAM" id="Phobius"/>
    </source>
</evidence>
<evidence type="ECO:0000313" key="4">
    <source>
        <dbReference type="Proteomes" id="UP000029622"/>
    </source>
</evidence>
<proteinExistence type="predicted"/>
<gene>
    <name evidence="3" type="ORF">Y919_01065</name>
</gene>
<dbReference type="RefSeq" id="WP_035161526.1">
    <property type="nucleotide sequence ID" value="NZ_AZTB01000002.1"/>
</dbReference>
<dbReference type="Proteomes" id="UP000029622">
    <property type="component" value="Unassembled WGS sequence"/>
</dbReference>
<dbReference type="AlphaFoldDB" id="A0A096BKJ7"/>
<protein>
    <recommendedName>
        <fullName evidence="5">Membrane fusion protein biotin-lipoyl like domain-containing protein</fullName>
    </recommendedName>
</protein>
<sequence length="431" mass="49104">MENKVLKTTKNIVVGFFTLIFIMGFFSKSIVNLFLPKVQVVSAIKGSIEKSVDLEGTIEPKEVYKVRLGGSVIVDEYFVKVGQEVKVGDPIFKINDKYGFKGEDEQIEDLKLLLEKEKVKLDRLKNSSFIIDEKNIEVLEDKIQFQKNEISKLEQLYKSGAISLSELERNKESLKDLENNLEIKKILLEEKKKENLLEIKEAENNIKRIKNEISEIENRKKFYAKVSDDGIYYSDVDGVILRLNQVNRILGKDTTIIEIGKVKGYNSVKFVAYVPDKYYYFVKNAAKIEIETENKNLVPDAARIVNVSEVAENKLIKIEAIFGDEAQGVPVLGQRLQGRISKEYNKENTIPKVAVIPYDGYGVGKEGYVYVVEEKKGILGTEYIARKIDVVMVVVGDNQVCVRGLETLEKPRVITNLSYKIKDGVKVHLWD</sequence>
<feature type="transmembrane region" description="Helical" evidence="2">
    <location>
        <begin position="12"/>
        <end position="35"/>
    </location>
</feature>
<evidence type="ECO:0008006" key="5">
    <source>
        <dbReference type="Google" id="ProtNLM"/>
    </source>
</evidence>
<dbReference type="PANTHER" id="PTHR30469:SF15">
    <property type="entry name" value="HLYD FAMILY OF SECRETION PROTEINS"/>
    <property type="match status" value="1"/>
</dbReference>